<accession>A0ABR1VTX3</accession>
<organism evidence="1 2">
    <name type="scientific">Apiospora hydei</name>
    <dbReference type="NCBI Taxonomy" id="1337664"/>
    <lineage>
        <taxon>Eukaryota</taxon>
        <taxon>Fungi</taxon>
        <taxon>Dikarya</taxon>
        <taxon>Ascomycota</taxon>
        <taxon>Pezizomycotina</taxon>
        <taxon>Sordariomycetes</taxon>
        <taxon>Xylariomycetidae</taxon>
        <taxon>Amphisphaeriales</taxon>
        <taxon>Apiosporaceae</taxon>
        <taxon>Apiospora</taxon>
    </lineage>
</organism>
<dbReference type="EMBL" id="JAQQWN010000007">
    <property type="protein sequence ID" value="KAK8074607.1"/>
    <property type="molecule type" value="Genomic_DNA"/>
</dbReference>
<dbReference type="RefSeq" id="XP_066665547.1">
    <property type="nucleotide sequence ID" value="XM_066813585.1"/>
</dbReference>
<proteinExistence type="predicted"/>
<evidence type="ECO:0000313" key="1">
    <source>
        <dbReference type="EMBL" id="KAK8074607.1"/>
    </source>
</evidence>
<comment type="caution">
    <text evidence="1">The sequence shown here is derived from an EMBL/GenBank/DDBJ whole genome shotgun (WGS) entry which is preliminary data.</text>
</comment>
<gene>
    <name evidence="1" type="ORF">PG997_009270</name>
</gene>
<sequence length="77" mass="8758">MDARALLLRKKTGWMLDFSWCIRRSPLVSTTALAISSSLISDEHDQLLRCPPSSSRMVWMDASPQRHQAQGTKRACR</sequence>
<name>A0ABR1VTX3_9PEZI</name>
<dbReference type="Proteomes" id="UP001433268">
    <property type="component" value="Unassembled WGS sequence"/>
</dbReference>
<reference evidence="1 2" key="1">
    <citation type="submission" date="2023-01" db="EMBL/GenBank/DDBJ databases">
        <title>Analysis of 21 Apiospora genomes using comparative genomics revels a genus with tremendous synthesis potential of carbohydrate active enzymes and secondary metabolites.</title>
        <authorList>
            <person name="Sorensen T."/>
        </authorList>
    </citation>
    <scope>NUCLEOTIDE SEQUENCE [LARGE SCALE GENOMIC DNA]</scope>
    <source>
        <strain evidence="1 2">CBS 114990</strain>
    </source>
</reference>
<evidence type="ECO:0000313" key="2">
    <source>
        <dbReference type="Proteomes" id="UP001433268"/>
    </source>
</evidence>
<keyword evidence="2" id="KW-1185">Reference proteome</keyword>
<protein>
    <submittedName>
        <fullName evidence="1">Uncharacterized protein</fullName>
    </submittedName>
</protein>
<dbReference type="GeneID" id="92046645"/>